<protein>
    <submittedName>
        <fullName evidence="2">Uncharacterized protein</fullName>
    </submittedName>
</protein>
<feature type="compositionally biased region" description="Low complexity" evidence="1">
    <location>
        <begin position="119"/>
        <end position="128"/>
    </location>
</feature>
<evidence type="ECO:0000256" key="1">
    <source>
        <dbReference type="SAM" id="MobiDB-lite"/>
    </source>
</evidence>
<feature type="region of interest" description="Disordered" evidence="1">
    <location>
        <begin position="97"/>
        <end position="128"/>
    </location>
</feature>
<organism evidence="2 3">
    <name type="scientific">Panicum miliaceum</name>
    <name type="common">Proso millet</name>
    <name type="synonym">Broomcorn millet</name>
    <dbReference type="NCBI Taxonomy" id="4540"/>
    <lineage>
        <taxon>Eukaryota</taxon>
        <taxon>Viridiplantae</taxon>
        <taxon>Streptophyta</taxon>
        <taxon>Embryophyta</taxon>
        <taxon>Tracheophyta</taxon>
        <taxon>Spermatophyta</taxon>
        <taxon>Magnoliopsida</taxon>
        <taxon>Liliopsida</taxon>
        <taxon>Poales</taxon>
        <taxon>Poaceae</taxon>
        <taxon>PACMAD clade</taxon>
        <taxon>Panicoideae</taxon>
        <taxon>Panicodae</taxon>
        <taxon>Paniceae</taxon>
        <taxon>Panicinae</taxon>
        <taxon>Panicum</taxon>
        <taxon>Panicum sect. Panicum</taxon>
    </lineage>
</organism>
<evidence type="ECO:0000313" key="2">
    <source>
        <dbReference type="EMBL" id="RLM78623.1"/>
    </source>
</evidence>
<name>A0A3L6QD39_PANMI</name>
<dbReference type="Proteomes" id="UP000275267">
    <property type="component" value="Unassembled WGS sequence"/>
</dbReference>
<accession>A0A3L6QD39</accession>
<reference evidence="3" key="1">
    <citation type="journal article" date="2019" name="Nat. Commun.">
        <title>The genome of broomcorn millet.</title>
        <authorList>
            <person name="Zou C."/>
            <person name="Miki D."/>
            <person name="Li D."/>
            <person name="Tang Q."/>
            <person name="Xiao L."/>
            <person name="Rajput S."/>
            <person name="Deng P."/>
            <person name="Jia W."/>
            <person name="Huang R."/>
            <person name="Zhang M."/>
            <person name="Sun Y."/>
            <person name="Hu J."/>
            <person name="Fu X."/>
            <person name="Schnable P.S."/>
            <person name="Li F."/>
            <person name="Zhang H."/>
            <person name="Feng B."/>
            <person name="Zhu X."/>
            <person name="Liu R."/>
            <person name="Schnable J.C."/>
            <person name="Zhu J.-K."/>
            <person name="Zhang H."/>
        </authorList>
    </citation>
    <scope>NUCLEOTIDE SEQUENCE [LARGE SCALE GENOMIC DNA]</scope>
</reference>
<comment type="caution">
    <text evidence="2">The sequence shown here is derived from an EMBL/GenBank/DDBJ whole genome shotgun (WGS) entry which is preliminary data.</text>
</comment>
<feature type="region of interest" description="Disordered" evidence="1">
    <location>
        <begin position="40"/>
        <end position="63"/>
    </location>
</feature>
<dbReference type="EMBL" id="PQIB02000012">
    <property type="protein sequence ID" value="RLM78623.1"/>
    <property type="molecule type" value="Genomic_DNA"/>
</dbReference>
<gene>
    <name evidence="2" type="ORF">C2845_PM12G06680</name>
</gene>
<proteinExistence type="predicted"/>
<keyword evidence="3" id="KW-1185">Reference proteome</keyword>
<evidence type="ECO:0000313" key="3">
    <source>
        <dbReference type="Proteomes" id="UP000275267"/>
    </source>
</evidence>
<sequence length="174" mass="17321">MAPGNKADAAKSEEAVKRWARTRCHSSASAQIFPVAPATRAPTAAGVPPAGQPPRAAPGTAHASRIGAAISAPRTSIQLVQFPGSGFCWLPGERSVDQGVSCESGSRGLENCSSSSATPSDLLPSVLPPAADLPALHARRPRPATAVASTDAIATAATNTAASSAAAAGRHPSS</sequence>
<feature type="compositionally biased region" description="Low complexity" evidence="1">
    <location>
        <begin position="40"/>
        <end position="49"/>
    </location>
</feature>
<dbReference type="AlphaFoldDB" id="A0A3L6QD39"/>